<proteinExistence type="predicted"/>
<dbReference type="AlphaFoldDB" id="A0A0H2RIZ1"/>
<organism evidence="1 2">
    <name type="scientific">Schizopora paradoxa</name>
    <dbReference type="NCBI Taxonomy" id="27342"/>
    <lineage>
        <taxon>Eukaryota</taxon>
        <taxon>Fungi</taxon>
        <taxon>Dikarya</taxon>
        <taxon>Basidiomycota</taxon>
        <taxon>Agaricomycotina</taxon>
        <taxon>Agaricomycetes</taxon>
        <taxon>Hymenochaetales</taxon>
        <taxon>Schizoporaceae</taxon>
        <taxon>Schizopora</taxon>
    </lineage>
</organism>
<gene>
    <name evidence="1" type="ORF">SCHPADRAFT_1003193</name>
</gene>
<keyword evidence="2" id="KW-1185">Reference proteome</keyword>
<accession>A0A0H2RIZ1</accession>
<name>A0A0H2RIZ1_9AGAM</name>
<reference evidence="1 2" key="1">
    <citation type="submission" date="2015-04" db="EMBL/GenBank/DDBJ databases">
        <title>Complete genome sequence of Schizopora paradoxa KUC8140, a cosmopolitan wood degrader in East Asia.</title>
        <authorList>
            <consortium name="DOE Joint Genome Institute"/>
            <person name="Min B."/>
            <person name="Park H."/>
            <person name="Jang Y."/>
            <person name="Kim J.-J."/>
            <person name="Kim K.H."/>
            <person name="Pangilinan J."/>
            <person name="Lipzen A."/>
            <person name="Riley R."/>
            <person name="Grigoriev I.V."/>
            <person name="Spatafora J.W."/>
            <person name="Choi I.-G."/>
        </authorList>
    </citation>
    <scope>NUCLEOTIDE SEQUENCE [LARGE SCALE GENOMIC DNA]</scope>
    <source>
        <strain evidence="1 2">KUC8140</strain>
    </source>
</reference>
<dbReference type="InParanoid" id="A0A0H2RIZ1"/>
<protein>
    <submittedName>
        <fullName evidence="1">Uncharacterized protein</fullName>
    </submittedName>
</protein>
<evidence type="ECO:0000313" key="1">
    <source>
        <dbReference type="EMBL" id="KLO04801.1"/>
    </source>
</evidence>
<sequence>MFAFKINGEDSVLAIHLGVFHYLLLTDPGESEIRVFEHPHHVALRKLDGMGVIKEILRAGLENSKWTTVSLSLGIVFRHLNDLRSSNTLQKSLEIGLVELLWEASKVSDQLNDIGRASTMALVHEFLPESLILRSIVKGCDLTELRSSPANIIDDYWDNILTVHEDRKNVYKAMLIGILSLYVRQVDFRVNESPRDDGSTRITGDTTSITDIAAAPEISMSECALRAPLLRAPLSSDSSTQALTSTLTSSFPSEVEETPMAQDTASNELKLTVAKLDRLETEIWQKIIEFVRGESILEVTDIPVDLSYPLRANYGRRCPVARRRSIQSLANICLTCRFLWDQIRFHRETFPYAVQQKAKTEADWARTLARLSDSGFKTIRGWNMRDINLTQKKINIIKDILFFSPSLAHFAAGFSVANREDLRLTASLKAMMNTVIDHNRDTLRSIRWTNLNVDILIHLREALSDTLSVLEMLYSHQYSYADVQTANQEFRIWKRLHSLSLVNSSRVSLLLSPIRLLLCDHFPGVQFLELMVGRGEEWEVCAKFLKNFPSLRTLVFDTHHIKEPIRNALPVLDSVTTVALPWLQVDLVGLDFTPNASTIVLLWVPIPFMKRSSMALKTLYDVMLYIAKHKLEATRYIKLRAVRLSAIKECTWPSIVQTDGIRAFDRMQEVGIEVLDHNGDILTGEDFKAQEAPQ</sequence>
<dbReference type="Proteomes" id="UP000053477">
    <property type="component" value="Unassembled WGS sequence"/>
</dbReference>
<evidence type="ECO:0000313" key="2">
    <source>
        <dbReference type="Proteomes" id="UP000053477"/>
    </source>
</evidence>
<dbReference type="EMBL" id="KQ086429">
    <property type="protein sequence ID" value="KLO04801.1"/>
    <property type="molecule type" value="Genomic_DNA"/>
</dbReference>